<dbReference type="Proteomes" id="UP000694391">
    <property type="component" value="Unplaced"/>
</dbReference>
<accession>A0A8C0QV53</accession>
<dbReference type="Gene3D" id="1.10.720.80">
    <property type="match status" value="1"/>
</dbReference>
<sequence>MAAAVPQWVCTVEQVLSEQLPKNHVIKFLQDHGHKTARTLLPPGVPAPGASRPLRTGSCGCYCRS</sequence>
<dbReference type="AlphaFoldDB" id="A0A8C0QV53"/>
<organism evidence="1 2">
    <name type="scientific">Canis lupus dingo</name>
    <name type="common">dingo</name>
    <dbReference type="NCBI Taxonomy" id="286419"/>
    <lineage>
        <taxon>Eukaryota</taxon>
        <taxon>Metazoa</taxon>
        <taxon>Chordata</taxon>
        <taxon>Craniata</taxon>
        <taxon>Vertebrata</taxon>
        <taxon>Euteleostomi</taxon>
        <taxon>Mammalia</taxon>
        <taxon>Eutheria</taxon>
        <taxon>Laurasiatheria</taxon>
        <taxon>Carnivora</taxon>
        <taxon>Caniformia</taxon>
        <taxon>Canidae</taxon>
        <taxon>Canis</taxon>
    </lineage>
</organism>
<keyword evidence="2" id="KW-1185">Reference proteome</keyword>
<reference evidence="1" key="1">
    <citation type="submission" date="2025-08" db="UniProtKB">
        <authorList>
            <consortium name="Ensembl"/>
        </authorList>
    </citation>
    <scope>IDENTIFICATION</scope>
</reference>
<evidence type="ECO:0000313" key="2">
    <source>
        <dbReference type="Proteomes" id="UP000694391"/>
    </source>
</evidence>
<protein>
    <submittedName>
        <fullName evidence="1">Uncharacterized protein</fullName>
    </submittedName>
</protein>
<dbReference type="Ensembl" id="ENSCAFT00020005899.1">
    <property type="protein sequence ID" value="ENSCAFP00020005093.1"/>
    <property type="gene ID" value="ENSCAFG00020004192.1"/>
</dbReference>
<proteinExistence type="predicted"/>
<name>A0A8C0QV53_CANLU</name>
<evidence type="ECO:0000313" key="1">
    <source>
        <dbReference type="Ensembl" id="ENSCAFP00020005093.1"/>
    </source>
</evidence>
<reference evidence="1" key="2">
    <citation type="submission" date="2025-09" db="UniProtKB">
        <authorList>
            <consortium name="Ensembl"/>
        </authorList>
    </citation>
    <scope>IDENTIFICATION</scope>
</reference>